<name>A0A6V8NIA6_9ACTN</name>
<evidence type="ECO:0000313" key="2">
    <source>
        <dbReference type="Proteomes" id="UP000574717"/>
    </source>
</evidence>
<dbReference type="AlphaFoldDB" id="A0A6V8NIA6"/>
<reference evidence="1 2" key="1">
    <citation type="journal article" date="2020" name="Front. Microbiol.">
        <title>Single-cell genomics of novel Actinobacteria with the Wood-Ljungdahl pathway discovered in a serpentinizing system.</title>
        <authorList>
            <person name="Merino N."/>
            <person name="Kawai M."/>
            <person name="Boyd E.S."/>
            <person name="Colman D.R."/>
            <person name="McGlynn S.E."/>
            <person name="Nealson K.H."/>
            <person name="Kurokawa K."/>
            <person name="Hongoh Y."/>
        </authorList>
    </citation>
    <scope>NUCLEOTIDE SEQUENCE [LARGE SCALE GENOMIC DNA]</scope>
    <source>
        <strain evidence="1 2">S03</strain>
    </source>
</reference>
<dbReference type="EMBL" id="BLRU01000207">
    <property type="protein sequence ID" value="GFP19998.1"/>
    <property type="molecule type" value="Genomic_DNA"/>
</dbReference>
<gene>
    <name evidence="1" type="ORF">HKBW3S03_01502</name>
</gene>
<dbReference type="Proteomes" id="UP000574717">
    <property type="component" value="Unassembled WGS sequence"/>
</dbReference>
<protein>
    <submittedName>
        <fullName evidence="1">Uncharacterized protein</fullName>
    </submittedName>
</protein>
<feature type="non-terminal residue" evidence="1">
    <location>
        <position position="1"/>
    </location>
</feature>
<organism evidence="1 2">
    <name type="scientific">Candidatus Hakubella thermalkaliphila</name>
    <dbReference type="NCBI Taxonomy" id="2754717"/>
    <lineage>
        <taxon>Bacteria</taxon>
        <taxon>Bacillati</taxon>
        <taxon>Actinomycetota</taxon>
        <taxon>Actinomycetota incertae sedis</taxon>
        <taxon>Candidatus Hakubellales</taxon>
        <taxon>Candidatus Hakubellaceae</taxon>
        <taxon>Candidatus Hakubella</taxon>
    </lineage>
</organism>
<sequence length="26" mass="3204">QRHLPEYIQYVVVQLKKLPYMLNQDS</sequence>
<evidence type="ECO:0000313" key="1">
    <source>
        <dbReference type="EMBL" id="GFP19998.1"/>
    </source>
</evidence>
<accession>A0A6V8NIA6</accession>
<comment type="caution">
    <text evidence="1">The sequence shown here is derived from an EMBL/GenBank/DDBJ whole genome shotgun (WGS) entry which is preliminary data.</text>
</comment>
<proteinExistence type="predicted"/>